<dbReference type="EMBL" id="JAPDGR010000213">
    <property type="protein sequence ID" value="KAJ2993497.1"/>
    <property type="molecule type" value="Genomic_DNA"/>
</dbReference>
<accession>A0ACC1PK88</accession>
<evidence type="ECO:0000313" key="1">
    <source>
        <dbReference type="EMBL" id="KAJ2993497.1"/>
    </source>
</evidence>
<sequence length="703" mass="78192">MTFLMDSKVLSTFGQHGKPHTVLDLGSLAALGFALAFYLLKGTPWNRPDPYHRLWFERPQFKDGFQSNQPAAIRNIAEQLEQTNQEVVIFWGSQSGTAEIFALKLARECHIRYGIKAMAVDLSDYDSETISQIPETKLAIFILSTFGEGDPSDNAGRFWELLRKESSELFLPSLHYAAFGLGNSNYKYYNNVVDVIVDVFNKAGAKAFMPVGKADDANGGTEENYLMWKADLLSVLGEKLNRQERDNIYIPTLVVREDPLLKPIDLHNGTPIEQSCGSKTKAPKISSIQALTVTQARELYNTPKRNCIHLELDLGSHSQVRYKTGDYLAVYPIAPDEEVDGLLNALGWQENGSVPLIISVCGEGATPKIPSPTCANALLRHYIDICGPVARDVVKDLAQFAPTPESKDLLLGLGKSKTAYYTFTNKNHVTLGRLLSLAAPGAVWKDLPLSYLLDTLPTTRPRYYSIASSSVISAQRLAITVGVETRPLPEEPSTDIKGLTSNYLLAIANAFSKTESLPLYQLTGPAGVLEGHKIHAAIRKSKFKLPTLPTTLIVMFAAGTGIAVFRGFIQERARLKSIGRGVGQMILFFGCRNPEEDFLYHEELEKARKELGRHFEIVTAFSRVPGREGRYVQDVIRHKAEEFSELMNKDASLYVCGRASMAREVTKAVQDVLMAQNGWNQTKLDEWSDSMKRGNKWFDDVWG</sequence>
<protein>
    <submittedName>
        <fullName evidence="1">Uncharacterized protein</fullName>
    </submittedName>
</protein>
<proteinExistence type="predicted"/>
<organism evidence="1 2">
    <name type="scientific">Xylaria curta</name>
    <dbReference type="NCBI Taxonomy" id="42375"/>
    <lineage>
        <taxon>Eukaryota</taxon>
        <taxon>Fungi</taxon>
        <taxon>Dikarya</taxon>
        <taxon>Ascomycota</taxon>
        <taxon>Pezizomycotina</taxon>
        <taxon>Sordariomycetes</taxon>
        <taxon>Xylariomycetidae</taxon>
        <taxon>Xylariales</taxon>
        <taxon>Xylariaceae</taxon>
        <taxon>Xylaria</taxon>
    </lineage>
</organism>
<reference evidence="1" key="1">
    <citation type="submission" date="2022-10" db="EMBL/GenBank/DDBJ databases">
        <title>Genome Sequence of Xylaria curta.</title>
        <authorList>
            <person name="Buettner E."/>
        </authorList>
    </citation>
    <scope>NUCLEOTIDE SEQUENCE</scope>
    <source>
        <strain evidence="1">Babe10</strain>
    </source>
</reference>
<evidence type="ECO:0000313" key="2">
    <source>
        <dbReference type="Proteomes" id="UP001143856"/>
    </source>
</evidence>
<keyword evidence="2" id="KW-1185">Reference proteome</keyword>
<dbReference type="Proteomes" id="UP001143856">
    <property type="component" value="Unassembled WGS sequence"/>
</dbReference>
<gene>
    <name evidence="1" type="ORF">NUW58_g1822</name>
</gene>
<comment type="caution">
    <text evidence="1">The sequence shown here is derived from an EMBL/GenBank/DDBJ whole genome shotgun (WGS) entry which is preliminary data.</text>
</comment>
<name>A0ACC1PK88_9PEZI</name>